<dbReference type="SUPFAM" id="SSF53720">
    <property type="entry name" value="ALDH-like"/>
    <property type="match status" value="1"/>
</dbReference>
<dbReference type="Proteomes" id="UP000093173">
    <property type="component" value="Unassembled WGS sequence"/>
</dbReference>
<reference evidence="3" key="1">
    <citation type="submission" date="2016-06" db="EMBL/GenBank/DDBJ databases">
        <authorList>
            <person name="Hehemann J.-H."/>
            <person name="Arevalo P."/>
            <person name="Datta M.S."/>
            <person name="Polz M.F."/>
        </authorList>
    </citation>
    <scope>NUCLEOTIDE SEQUENCE [LARGE SCALE GENOMIC DNA]</scope>
    <source>
        <strain evidence="3">9CSC122</strain>
    </source>
</reference>
<protein>
    <submittedName>
        <fullName evidence="2">1-pyrroline-5-carboxylate dehydrogenase</fullName>
    </submittedName>
</protein>
<dbReference type="GO" id="GO:0016491">
    <property type="term" value="F:oxidoreductase activity"/>
    <property type="evidence" value="ECO:0007669"/>
    <property type="project" value="UniProtKB-KW"/>
</dbReference>
<dbReference type="InterPro" id="IPR016161">
    <property type="entry name" value="Ald_DH/histidinol_DH"/>
</dbReference>
<dbReference type="InterPro" id="IPR016162">
    <property type="entry name" value="Ald_DH_N"/>
</dbReference>
<name>A0A1B9R111_9VIBR</name>
<evidence type="ECO:0000313" key="2">
    <source>
        <dbReference type="EMBL" id="OCH77846.1"/>
    </source>
</evidence>
<evidence type="ECO:0000313" key="3">
    <source>
        <dbReference type="Proteomes" id="UP000093173"/>
    </source>
</evidence>
<dbReference type="Gene3D" id="3.40.605.10">
    <property type="entry name" value="Aldehyde Dehydrogenase, Chain A, domain 1"/>
    <property type="match status" value="1"/>
</dbReference>
<accession>A0A1B9R111</accession>
<organism evidence="2 3">
    <name type="scientific">Vibrio genomosp. F10</name>
    <dbReference type="NCBI Taxonomy" id="723171"/>
    <lineage>
        <taxon>Bacteria</taxon>
        <taxon>Pseudomonadati</taxon>
        <taxon>Pseudomonadota</taxon>
        <taxon>Gammaproteobacteria</taxon>
        <taxon>Vibrionales</taxon>
        <taxon>Vibrionaceae</taxon>
        <taxon>Vibrio</taxon>
    </lineage>
</organism>
<keyword evidence="1" id="KW-0560">Oxidoreductase</keyword>
<evidence type="ECO:0000256" key="1">
    <source>
        <dbReference type="ARBA" id="ARBA00023002"/>
    </source>
</evidence>
<dbReference type="RefSeq" id="WP_017036195.1">
    <property type="nucleotide sequence ID" value="NZ_JBNGCH010000348.1"/>
</dbReference>
<comment type="caution">
    <text evidence="2">The sequence shown here is derived from an EMBL/GenBank/DDBJ whole genome shotgun (WGS) entry which is preliminary data.</text>
</comment>
<proteinExistence type="predicted"/>
<gene>
    <name evidence="2" type="ORF">A6E14_07065</name>
</gene>
<keyword evidence="3" id="KW-1185">Reference proteome</keyword>
<sequence length="231" mass="25390">MHQITRFSDSYTAWKSWSQLDYKTRSAYLLLALTEVEKKKTSLSSVMKFHLQHSNKLLGNTHQLTGPTGETNELYTTGRGVALVVHDSTENNANLVVTSYVSAALLAGNSVIVCSDDFELVSMLEAAFRAAKLPANVLQFESLDAHQPLLDTDIRSLGYVGRMDTEIAINRHLSQKDGAIVLLTSETDMAQLTHAQDPALCLRFITERTRTINITAVGGNATLLELGNEAH</sequence>
<dbReference type="EMBL" id="MAJZ01000348">
    <property type="protein sequence ID" value="OCH77846.1"/>
    <property type="molecule type" value="Genomic_DNA"/>
</dbReference>
<dbReference type="AlphaFoldDB" id="A0A1B9R111"/>